<dbReference type="Gene3D" id="1.10.287.950">
    <property type="entry name" value="Methyl-accepting chemotaxis protein"/>
    <property type="match status" value="1"/>
</dbReference>
<dbReference type="PROSITE" id="PS50885">
    <property type="entry name" value="HAMP"/>
    <property type="match status" value="1"/>
</dbReference>
<keyword evidence="4" id="KW-0807">Transducer</keyword>
<evidence type="ECO:0000256" key="2">
    <source>
        <dbReference type="ARBA" id="ARBA00022481"/>
    </source>
</evidence>
<keyword evidence="5" id="KW-1133">Transmembrane helix</keyword>
<dbReference type="PANTHER" id="PTHR43531">
    <property type="entry name" value="PROTEIN ICFG"/>
    <property type="match status" value="1"/>
</dbReference>
<dbReference type="GO" id="GO:0007165">
    <property type="term" value="P:signal transduction"/>
    <property type="evidence" value="ECO:0007669"/>
    <property type="project" value="UniProtKB-KW"/>
</dbReference>
<dbReference type="GeneID" id="45699125"/>
<evidence type="ECO:0000313" key="9">
    <source>
        <dbReference type="EMBL" id="USS43013.1"/>
    </source>
</evidence>
<dbReference type="InterPro" id="IPR004090">
    <property type="entry name" value="Chemotax_Me-accpt_rcpt"/>
</dbReference>
<dbReference type="EMBL" id="CP065600">
    <property type="protein sequence ID" value="QPQ90948.1"/>
    <property type="molecule type" value="Genomic_DNA"/>
</dbReference>
<evidence type="ECO:0000256" key="5">
    <source>
        <dbReference type="SAM" id="Phobius"/>
    </source>
</evidence>
<dbReference type="GO" id="GO:0004888">
    <property type="term" value="F:transmembrane signaling receptor activity"/>
    <property type="evidence" value="ECO:0007669"/>
    <property type="project" value="InterPro"/>
</dbReference>
<organism evidence="8 10">
    <name type="scientific">Burkholderia glumae</name>
    <name type="common">Pseudomonas glumae</name>
    <dbReference type="NCBI Taxonomy" id="337"/>
    <lineage>
        <taxon>Bacteria</taxon>
        <taxon>Pseudomonadati</taxon>
        <taxon>Pseudomonadota</taxon>
        <taxon>Betaproteobacteria</taxon>
        <taxon>Burkholderiales</taxon>
        <taxon>Burkholderiaceae</taxon>
        <taxon>Burkholderia</taxon>
    </lineage>
</organism>
<dbReference type="InterPro" id="IPR004089">
    <property type="entry name" value="MCPsignal_dom"/>
</dbReference>
<keyword evidence="11" id="KW-1185">Reference proteome</keyword>
<evidence type="ECO:0000313" key="8">
    <source>
        <dbReference type="EMBL" id="QPQ90948.1"/>
    </source>
</evidence>
<dbReference type="SMART" id="SM00283">
    <property type="entry name" value="MA"/>
    <property type="match status" value="1"/>
</dbReference>
<accession>A0AAP9XYF4</accession>
<dbReference type="InterPro" id="IPR003660">
    <property type="entry name" value="HAMP_dom"/>
</dbReference>
<dbReference type="SUPFAM" id="SSF58104">
    <property type="entry name" value="Methyl-accepting chemotaxis protein (MCP) signaling domain"/>
    <property type="match status" value="1"/>
</dbReference>
<dbReference type="EMBL" id="CP099583">
    <property type="protein sequence ID" value="USS43013.1"/>
    <property type="molecule type" value="Genomic_DNA"/>
</dbReference>
<keyword evidence="5" id="KW-0472">Membrane</keyword>
<dbReference type="RefSeq" id="WP_043308100.1">
    <property type="nucleotide sequence ID" value="NZ_CP021075.1"/>
</dbReference>
<comment type="subcellular location">
    <subcellularLocation>
        <location evidence="1">Membrane</location>
    </subcellularLocation>
</comment>
<keyword evidence="5" id="KW-0812">Transmembrane</keyword>
<feature type="domain" description="HAMP" evidence="7">
    <location>
        <begin position="228"/>
        <end position="272"/>
    </location>
</feature>
<evidence type="ECO:0000259" key="7">
    <source>
        <dbReference type="PROSITE" id="PS50885"/>
    </source>
</evidence>
<feature type="transmembrane region" description="Helical" evidence="5">
    <location>
        <begin position="191"/>
        <end position="213"/>
    </location>
</feature>
<evidence type="ECO:0000256" key="4">
    <source>
        <dbReference type="PROSITE-ProRule" id="PRU00284"/>
    </source>
</evidence>
<dbReference type="PROSITE" id="PS50111">
    <property type="entry name" value="CHEMOTAXIS_TRANSDUC_2"/>
    <property type="match status" value="1"/>
</dbReference>
<evidence type="ECO:0000313" key="11">
    <source>
        <dbReference type="Proteomes" id="UP001056386"/>
    </source>
</evidence>
<gene>
    <name evidence="8" type="ORF">I6H06_04265</name>
    <name evidence="9" type="ORF">NFI99_00515</name>
</gene>
<dbReference type="PRINTS" id="PR00260">
    <property type="entry name" value="CHEMTRNSDUCR"/>
</dbReference>
<feature type="transmembrane region" description="Helical" evidence="5">
    <location>
        <begin position="12"/>
        <end position="34"/>
    </location>
</feature>
<evidence type="ECO:0000256" key="3">
    <source>
        <dbReference type="ARBA" id="ARBA00029447"/>
    </source>
</evidence>
<dbReference type="PANTHER" id="PTHR43531:SF14">
    <property type="entry name" value="METHYL-ACCEPTING CHEMOTAXIS PROTEIN I-RELATED"/>
    <property type="match status" value="1"/>
</dbReference>
<dbReference type="Proteomes" id="UP001056386">
    <property type="component" value="Chromosome 2"/>
</dbReference>
<reference evidence="9" key="2">
    <citation type="submission" date="2022-06" db="EMBL/GenBank/DDBJ databases">
        <title>Draft genome sequence of Burkholderia glumae strain GR20004 isolated from rice panicle showing bacterial panicle blight.</title>
        <authorList>
            <person name="Choi S.Y."/>
            <person name="Lee Y.H."/>
        </authorList>
    </citation>
    <scope>NUCLEOTIDE SEQUENCE</scope>
    <source>
        <strain evidence="9">GR20004</strain>
    </source>
</reference>
<evidence type="ECO:0000259" key="6">
    <source>
        <dbReference type="PROSITE" id="PS50111"/>
    </source>
</evidence>
<evidence type="ECO:0000256" key="1">
    <source>
        <dbReference type="ARBA" id="ARBA00004370"/>
    </source>
</evidence>
<keyword evidence="2" id="KW-0488">Methylation</keyword>
<dbReference type="FunFam" id="1.10.287.950:FF:000001">
    <property type="entry name" value="Methyl-accepting chemotaxis sensory transducer"/>
    <property type="match status" value="1"/>
</dbReference>
<dbReference type="Pfam" id="PF00015">
    <property type="entry name" value="MCPsignal"/>
    <property type="match status" value="1"/>
</dbReference>
<dbReference type="InterPro" id="IPR051310">
    <property type="entry name" value="MCP_chemotaxis"/>
</dbReference>
<comment type="similarity">
    <text evidence="3">Belongs to the methyl-accepting chemotaxis (MCP) protein family.</text>
</comment>
<dbReference type="Proteomes" id="UP000594892">
    <property type="component" value="Chromosome 1"/>
</dbReference>
<dbReference type="GO" id="GO:0005886">
    <property type="term" value="C:plasma membrane"/>
    <property type="evidence" value="ECO:0007669"/>
    <property type="project" value="TreeGrafter"/>
</dbReference>
<dbReference type="GO" id="GO:0006935">
    <property type="term" value="P:chemotaxis"/>
    <property type="evidence" value="ECO:0007669"/>
    <property type="project" value="InterPro"/>
</dbReference>
<dbReference type="CDD" id="cd11386">
    <property type="entry name" value="MCP_signal"/>
    <property type="match status" value="1"/>
</dbReference>
<dbReference type="AlphaFoldDB" id="A0AAP9XYF4"/>
<sequence>MSHKTFRLRTQFVLLILGFSSCFIAYSLCSLFVLKELRVNGPLYQKIQLSNDLVSDILPPPEYVIESYLLCFQLLDADAVQQPRLIDRLASLRKDYDDRYRFWSEQPLNPDTRRALIDASHPPAVAFYRIVFDDFIPAVQREDKVAARDALGRISQQYDLQRKAIDSLVQLATRDTSAVEAEARRGTQSSFWLLAGVFGLALAVSILMTHFMARRLQSQLGGEPALATHVANHIAAGDLTVDIGSAPAVSRSLLAAMQAMQAMQANLTRMVADVRAVTQSVAAAAGEIVGGNSELSTRSGQQAASLEETAASVTQLTETVKQNADNARQANALATQATNMADVGDTAVQRMVGSIEKISGSSNKISEITGVIESIAFQTNILALNAAVEAARAGEQGRGFAVVASEVRSLAQRSAAAAKEIKALIEASVTTIEDGARQANDVGTTVGEVRQAIKRVSDLIGEIAAASDEQSRGIEQVNQAVNQIEDITRRNADLFEQATGSAQSLERQAVRLTTAVSAFKLMA</sequence>
<protein>
    <submittedName>
        <fullName evidence="8">Methyl-accepting chemotaxis protein</fullName>
    </submittedName>
</protein>
<dbReference type="PROSITE" id="PS51257">
    <property type="entry name" value="PROKAR_LIPOPROTEIN"/>
    <property type="match status" value="1"/>
</dbReference>
<proteinExistence type="inferred from homology"/>
<name>A0AAP9XYF4_BURGL</name>
<reference evidence="8 10" key="1">
    <citation type="submission" date="2020-12" db="EMBL/GenBank/DDBJ databases">
        <title>FDA dAtabase for Regulatory Grade micrObial Sequences (FDA-ARGOS): Supporting development and validation of Infectious Disease Dx tests.</title>
        <authorList>
            <person name="Minogue T."/>
            <person name="Wolcott M."/>
            <person name="Wasieloski L."/>
            <person name="Aguilar W."/>
            <person name="Moore D."/>
            <person name="Jaissle J."/>
            <person name="Tallon L."/>
            <person name="Sadzewicz L."/>
            <person name="Zhao X."/>
            <person name="Boylan J."/>
            <person name="Ott S."/>
            <person name="Bowen H."/>
            <person name="Vavikolanu K."/>
            <person name="Mehta A."/>
            <person name="Aluvathingal J."/>
            <person name="Nadendla S."/>
            <person name="Yan Y."/>
            <person name="Sichtig H."/>
        </authorList>
    </citation>
    <scope>NUCLEOTIDE SEQUENCE [LARGE SCALE GENOMIC DNA]</scope>
    <source>
        <strain evidence="8 10">FDAARGOS_949</strain>
    </source>
</reference>
<feature type="domain" description="Methyl-accepting transducer" evidence="6">
    <location>
        <begin position="277"/>
        <end position="506"/>
    </location>
</feature>
<evidence type="ECO:0000313" key="10">
    <source>
        <dbReference type="Proteomes" id="UP000594892"/>
    </source>
</evidence>